<dbReference type="Proteomes" id="UP000772434">
    <property type="component" value="Unassembled WGS sequence"/>
</dbReference>
<dbReference type="OrthoDB" id="3365698at2759"/>
<organism evidence="2 3">
    <name type="scientific">Rhodocollybia butyracea</name>
    <dbReference type="NCBI Taxonomy" id="206335"/>
    <lineage>
        <taxon>Eukaryota</taxon>
        <taxon>Fungi</taxon>
        <taxon>Dikarya</taxon>
        <taxon>Basidiomycota</taxon>
        <taxon>Agaricomycotina</taxon>
        <taxon>Agaricomycetes</taxon>
        <taxon>Agaricomycetidae</taxon>
        <taxon>Agaricales</taxon>
        <taxon>Marasmiineae</taxon>
        <taxon>Omphalotaceae</taxon>
        <taxon>Rhodocollybia</taxon>
    </lineage>
</organism>
<sequence length="114" mass="13439">SFLQTNDPVLSPEEHTLRSMLHEAESMASDIDLQIVCMQASITRLSEQRAKIKQHIQAYKTVLHPIRELPFEVLQHIFRFCMAEEHPIRQKSPWRLGQVSRTWRFVTTKSPTLW</sequence>
<evidence type="ECO:0000313" key="2">
    <source>
        <dbReference type="EMBL" id="KAF9063432.1"/>
    </source>
</evidence>
<accession>A0A9P5PIV2</accession>
<feature type="domain" description="F-box" evidence="1">
    <location>
        <begin position="67"/>
        <end position="114"/>
    </location>
</feature>
<keyword evidence="3" id="KW-1185">Reference proteome</keyword>
<feature type="non-terminal residue" evidence="2">
    <location>
        <position position="114"/>
    </location>
</feature>
<dbReference type="SUPFAM" id="SSF81383">
    <property type="entry name" value="F-box domain"/>
    <property type="match status" value="1"/>
</dbReference>
<dbReference type="AlphaFoldDB" id="A0A9P5PIV2"/>
<protein>
    <recommendedName>
        <fullName evidence="1">F-box domain-containing protein</fullName>
    </recommendedName>
</protein>
<feature type="non-terminal residue" evidence="2">
    <location>
        <position position="1"/>
    </location>
</feature>
<dbReference type="EMBL" id="JADNRY010000147">
    <property type="protein sequence ID" value="KAF9063432.1"/>
    <property type="molecule type" value="Genomic_DNA"/>
</dbReference>
<dbReference type="InterPro" id="IPR036047">
    <property type="entry name" value="F-box-like_dom_sf"/>
</dbReference>
<dbReference type="Gene3D" id="1.20.1280.50">
    <property type="match status" value="1"/>
</dbReference>
<reference evidence="2" key="1">
    <citation type="submission" date="2020-11" db="EMBL/GenBank/DDBJ databases">
        <authorList>
            <consortium name="DOE Joint Genome Institute"/>
            <person name="Ahrendt S."/>
            <person name="Riley R."/>
            <person name="Andreopoulos W."/>
            <person name="Labutti K."/>
            <person name="Pangilinan J."/>
            <person name="Ruiz-Duenas F.J."/>
            <person name="Barrasa J.M."/>
            <person name="Sanchez-Garcia M."/>
            <person name="Camarero S."/>
            <person name="Miyauchi S."/>
            <person name="Serrano A."/>
            <person name="Linde D."/>
            <person name="Babiker R."/>
            <person name="Drula E."/>
            <person name="Ayuso-Fernandez I."/>
            <person name="Pacheco R."/>
            <person name="Padilla G."/>
            <person name="Ferreira P."/>
            <person name="Barriuso J."/>
            <person name="Kellner H."/>
            <person name="Castanera R."/>
            <person name="Alfaro M."/>
            <person name="Ramirez L."/>
            <person name="Pisabarro A.G."/>
            <person name="Kuo A."/>
            <person name="Tritt A."/>
            <person name="Lipzen A."/>
            <person name="He G."/>
            <person name="Yan M."/>
            <person name="Ng V."/>
            <person name="Cullen D."/>
            <person name="Martin F."/>
            <person name="Rosso M.-N."/>
            <person name="Henrissat B."/>
            <person name="Hibbett D."/>
            <person name="Martinez A.T."/>
            <person name="Grigoriev I.V."/>
        </authorList>
    </citation>
    <scope>NUCLEOTIDE SEQUENCE</scope>
    <source>
        <strain evidence="2">AH 40177</strain>
    </source>
</reference>
<evidence type="ECO:0000259" key="1">
    <source>
        <dbReference type="Pfam" id="PF12937"/>
    </source>
</evidence>
<comment type="caution">
    <text evidence="2">The sequence shown here is derived from an EMBL/GenBank/DDBJ whole genome shotgun (WGS) entry which is preliminary data.</text>
</comment>
<evidence type="ECO:0000313" key="3">
    <source>
        <dbReference type="Proteomes" id="UP000772434"/>
    </source>
</evidence>
<dbReference type="Pfam" id="PF12937">
    <property type="entry name" value="F-box-like"/>
    <property type="match status" value="1"/>
</dbReference>
<name>A0A9P5PIV2_9AGAR</name>
<proteinExistence type="predicted"/>
<dbReference type="InterPro" id="IPR001810">
    <property type="entry name" value="F-box_dom"/>
</dbReference>
<gene>
    <name evidence="2" type="ORF">BDP27DRAFT_1203349</name>
</gene>